<dbReference type="Gene3D" id="2.40.10.220">
    <property type="entry name" value="predicted glycosyltransferase like domains"/>
    <property type="match status" value="1"/>
</dbReference>
<accession>A0ABM8QSH3</accession>
<comment type="caution">
    <text evidence="2">The sequence shown here is derived from an EMBL/GenBank/DDBJ whole genome shotgun (WGS) entry which is preliminary data.</text>
</comment>
<sequence>MERLKSLVYISPFHCQSCSCRFSASRWGYSYSNQMLDRREHLRIPVRLFLSFSGGKIRGEGTVLDISMGGCVIESQASVHVDDIFYLQIVLENEQAPLEVAAMVRSVSSRGIAFKFLRSAQENKRLLAFVQSKTEILGTHSSV</sequence>
<evidence type="ECO:0000259" key="1">
    <source>
        <dbReference type="Pfam" id="PF07238"/>
    </source>
</evidence>
<name>A0ABM8QSH3_9BACT</name>
<dbReference type="SUPFAM" id="SSF141371">
    <property type="entry name" value="PilZ domain-like"/>
    <property type="match status" value="1"/>
</dbReference>
<organism evidence="2 3">
    <name type="scientific">Nitrospira defluvii</name>
    <dbReference type="NCBI Taxonomy" id="330214"/>
    <lineage>
        <taxon>Bacteria</taxon>
        <taxon>Pseudomonadati</taxon>
        <taxon>Nitrospirota</taxon>
        <taxon>Nitrospiria</taxon>
        <taxon>Nitrospirales</taxon>
        <taxon>Nitrospiraceae</taxon>
        <taxon>Nitrospira</taxon>
    </lineage>
</organism>
<evidence type="ECO:0000313" key="3">
    <source>
        <dbReference type="Proteomes" id="UP000675880"/>
    </source>
</evidence>
<keyword evidence="3" id="KW-1185">Reference proteome</keyword>
<reference evidence="2 3" key="1">
    <citation type="submission" date="2021-02" db="EMBL/GenBank/DDBJ databases">
        <authorList>
            <person name="Han P."/>
        </authorList>
    </citation>
    <scope>NUCLEOTIDE SEQUENCE [LARGE SCALE GENOMIC DNA]</scope>
    <source>
        <strain evidence="2">Candidatus Nitrospira sp. ZN2</strain>
    </source>
</reference>
<dbReference type="InterPro" id="IPR009875">
    <property type="entry name" value="PilZ_domain"/>
</dbReference>
<dbReference type="EMBL" id="CAJNBJ010000001">
    <property type="protein sequence ID" value="CAE6712792.1"/>
    <property type="molecule type" value="Genomic_DNA"/>
</dbReference>
<feature type="domain" description="PilZ" evidence="1">
    <location>
        <begin position="37"/>
        <end position="128"/>
    </location>
</feature>
<evidence type="ECO:0000313" key="2">
    <source>
        <dbReference type="EMBL" id="CAE6712792.1"/>
    </source>
</evidence>
<dbReference type="Pfam" id="PF07238">
    <property type="entry name" value="PilZ"/>
    <property type="match status" value="1"/>
</dbReference>
<dbReference type="Proteomes" id="UP000675880">
    <property type="component" value="Unassembled WGS sequence"/>
</dbReference>
<gene>
    <name evidence="2" type="ORF">NSPZN2_11300</name>
</gene>
<protein>
    <submittedName>
        <fullName evidence="2">PilZ domain-containing protein</fullName>
    </submittedName>
</protein>
<proteinExistence type="predicted"/>